<evidence type="ECO:0000313" key="3">
    <source>
        <dbReference type="EMBL" id="RXS96471.1"/>
    </source>
</evidence>
<keyword evidence="2" id="KW-0472">Membrane</keyword>
<reference evidence="3 4" key="1">
    <citation type="journal article" date="2016" name="Int. J. Syst. Evol. Microbiol.">
        <title>Acidipila dinghuensis sp. nov., an acidobacterium isolated from forest soil.</title>
        <authorList>
            <person name="Jiang Y.W."/>
            <person name="Wang J."/>
            <person name="Chen M.H."/>
            <person name="Lv Y.Y."/>
            <person name="Qiu L.H."/>
        </authorList>
    </citation>
    <scope>NUCLEOTIDE SEQUENCE [LARGE SCALE GENOMIC DNA]</scope>
    <source>
        <strain evidence="3 4">DHOF10</strain>
    </source>
</reference>
<gene>
    <name evidence="3" type="ORF">ESZ00_00465</name>
</gene>
<sequence>MNLDLRIPMGLMFTIVGAILTIFGLVTRGSAIYQRSSGMDINLIWGVVMLVFGLTMFLLGRRADAHQQAEPVDGTARPLNQGRGHGH</sequence>
<organism evidence="3 4">
    <name type="scientific">Silvibacterium dinghuense</name>
    <dbReference type="NCBI Taxonomy" id="1560006"/>
    <lineage>
        <taxon>Bacteria</taxon>
        <taxon>Pseudomonadati</taxon>
        <taxon>Acidobacteriota</taxon>
        <taxon>Terriglobia</taxon>
        <taxon>Terriglobales</taxon>
        <taxon>Acidobacteriaceae</taxon>
        <taxon>Silvibacterium</taxon>
    </lineage>
</organism>
<dbReference type="RefSeq" id="WP_129206220.1">
    <property type="nucleotide sequence ID" value="NZ_BMGU01000001.1"/>
</dbReference>
<evidence type="ECO:0000256" key="2">
    <source>
        <dbReference type="SAM" id="Phobius"/>
    </source>
</evidence>
<accession>A0A4Q1SFX2</accession>
<dbReference type="OrthoDB" id="122241at2"/>
<protein>
    <submittedName>
        <fullName evidence="3">Uncharacterized protein</fullName>
    </submittedName>
</protein>
<feature type="transmembrane region" description="Helical" evidence="2">
    <location>
        <begin position="43"/>
        <end position="60"/>
    </location>
</feature>
<evidence type="ECO:0000313" key="4">
    <source>
        <dbReference type="Proteomes" id="UP000290253"/>
    </source>
</evidence>
<keyword evidence="2" id="KW-1133">Transmembrane helix</keyword>
<feature type="region of interest" description="Disordered" evidence="1">
    <location>
        <begin position="67"/>
        <end position="87"/>
    </location>
</feature>
<keyword evidence="4" id="KW-1185">Reference proteome</keyword>
<evidence type="ECO:0000256" key="1">
    <source>
        <dbReference type="SAM" id="MobiDB-lite"/>
    </source>
</evidence>
<name>A0A4Q1SFX2_9BACT</name>
<comment type="caution">
    <text evidence="3">The sequence shown here is derived from an EMBL/GenBank/DDBJ whole genome shotgun (WGS) entry which is preliminary data.</text>
</comment>
<proteinExistence type="predicted"/>
<dbReference type="AlphaFoldDB" id="A0A4Q1SFX2"/>
<dbReference type="EMBL" id="SDMK01000001">
    <property type="protein sequence ID" value="RXS96471.1"/>
    <property type="molecule type" value="Genomic_DNA"/>
</dbReference>
<dbReference type="Proteomes" id="UP000290253">
    <property type="component" value="Unassembled WGS sequence"/>
</dbReference>
<keyword evidence="2" id="KW-0812">Transmembrane</keyword>
<feature type="transmembrane region" description="Helical" evidence="2">
    <location>
        <begin position="12"/>
        <end position="31"/>
    </location>
</feature>